<proteinExistence type="inferred from homology"/>
<accession>A0A812AKH0</accession>
<feature type="compositionally biased region" description="Polar residues" evidence="3">
    <location>
        <begin position="207"/>
        <end position="221"/>
    </location>
</feature>
<organism evidence="4 5">
    <name type="scientific">Acanthosepion pharaonis</name>
    <name type="common">Pharaoh cuttlefish</name>
    <name type="synonym">Sepia pharaonis</name>
    <dbReference type="NCBI Taxonomy" id="158019"/>
    <lineage>
        <taxon>Eukaryota</taxon>
        <taxon>Metazoa</taxon>
        <taxon>Spiralia</taxon>
        <taxon>Lophotrochozoa</taxon>
        <taxon>Mollusca</taxon>
        <taxon>Cephalopoda</taxon>
        <taxon>Coleoidea</taxon>
        <taxon>Decapodiformes</taxon>
        <taxon>Sepiida</taxon>
        <taxon>Sepiina</taxon>
        <taxon>Sepiidae</taxon>
        <taxon>Acanthosepion</taxon>
    </lineage>
</organism>
<dbReference type="SMART" id="SM00175">
    <property type="entry name" value="RAB"/>
    <property type="match status" value="1"/>
</dbReference>
<feature type="region of interest" description="Disordered" evidence="3">
    <location>
        <begin position="207"/>
        <end position="228"/>
    </location>
</feature>
<dbReference type="Proteomes" id="UP000597762">
    <property type="component" value="Unassembled WGS sequence"/>
</dbReference>
<dbReference type="OrthoDB" id="6585768at2759"/>
<sequence>MSDCDSEDDATDKQLKIVILGDSATGKTNIATRYAQDQFCRTHKPTVGVDFYLKRILVKGQINVVLHIWDLGGQSLGGNMLQNYIYGAQGILLVYDITDSLSFDNLYDWLSVVNSHGIQSGKTPPHLALIGNKADQLHLRTVSEERHNKFANEHDMSSHFLSAKTGESVLVCFQQVAAEMMGLKLTTADHELQQRVVTAQIENAESEIQASSSNTWNTSPRSPICLLQ</sequence>
<dbReference type="InterPro" id="IPR001806">
    <property type="entry name" value="Small_GTPase"/>
</dbReference>
<dbReference type="PROSITE" id="PS51419">
    <property type="entry name" value="RAB"/>
    <property type="match status" value="1"/>
</dbReference>
<evidence type="ECO:0000256" key="2">
    <source>
        <dbReference type="ARBA" id="ARBA00022741"/>
    </source>
</evidence>
<dbReference type="AlphaFoldDB" id="A0A812AKH0"/>
<keyword evidence="2" id="KW-0547">Nucleotide-binding</keyword>
<comment type="similarity">
    <text evidence="1">Belongs to the small GTPase superfamily. Rab family.</text>
</comment>
<dbReference type="SUPFAM" id="SSF52540">
    <property type="entry name" value="P-loop containing nucleoside triphosphate hydrolases"/>
    <property type="match status" value="1"/>
</dbReference>
<dbReference type="FunFam" id="3.40.50.300:FF:001508">
    <property type="entry name" value="Small GTP-binding protein Rab28, putative"/>
    <property type="match status" value="1"/>
</dbReference>
<comment type="caution">
    <text evidence="4">The sequence shown here is derived from an EMBL/GenBank/DDBJ whole genome shotgun (WGS) entry which is preliminary data.</text>
</comment>
<dbReference type="PROSITE" id="PS51421">
    <property type="entry name" value="RAS"/>
    <property type="match status" value="1"/>
</dbReference>
<dbReference type="EMBL" id="CAHIKZ030000020">
    <property type="protein sequence ID" value="CAE1141055.1"/>
    <property type="molecule type" value="Genomic_DNA"/>
</dbReference>
<evidence type="ECO:0000313" key="5">
    <source>
        <dbReference type="Proteomes" id="UP000597762"/>
    </source>
</evidence>
<dbReference type="SMART" id="SM00174">
    <property type="entry name" value="RHO"/>
    <property type="match status" value="1"/>
</dbReference>
<dbReference type="InterPro" id="IPR027417">
    <property type="entry name" value="P-loop_NTPase"/>
</dbReference>
<dbReference type="PANTHER" id="PTHR47978">
    <property type="match status" value="1"/>
</dbReference>
<dbReference type="GO" id="GO:0005525">
    <property type="term" value="F:GTP binding"/>
    <property type="evidence" value="ECO:0007669"/>
    <property type="project" value="InterPro"/>
</dbReference>
<dbReference type="SMART" id="SM00173">
    <property type="entry name" value="RAS"/>
    <property type="match status" value="1"/>
</dbReference>
<evidence type="ECO:0000256" key="1">
    <source>
        <dbReference type="ARBA" id="ARBA00006270"/>
    </source>
</evidence>
<evidence type="ECO:0000256" key="3">
    <source>
        <dbReference type="SAM" id="MobiDB-lite"/>
    </source>
</evidence>
<dbReference type="NCBIfam" id="TIGR00231">
    <property type="entry name" value="small_GTP"/>
    <property type="match status" value="1"/>
</dbReference>
<reference evidence="4" key="1">
    <citation type="submission" date="2021-01" db="EMBL/GenBank/DDBJ databases">
        <authorList>
            <person name="Li R."/>
            <person name="Bekaert M."/>
        </authorList>
    </citation>
    <scope>NUCLEOTIDE SEQUENCE</scope>
    <source>
        <strain evidence="4">Farmed</strain>
    </source>
</reference>
<protein>
    <submittedName>
        <fullName evidence="4">RAB28</fullName>
    </submittedName>
</protein>
<dbReference type="InterPro" id="IPR005225">
    <property type="entry name" value="Small_GTP-bd"/>
</dbReference>
<name>A0A812AKH0_ACAPH</name>
<dbReference type="GO" id="GO:0003924">
    <property type="term" value="F:GTPase activity"/>
    <property type="evidence" value="ECO:0007669"/>
    <property type="project" value="InterPro"/>
</dbReference>
<dbReference type="Gene3D" id="3.40.50.300">
    <property type="entry name" value="P-loop containing nucleotide triphosphate hydrolases"/>
    <property type="match status" value="1"/>
</dbReference>
<evidence type="ECO:0000313" key="4">
    <source>
        <dbReference type="EMBL" id="CAE1141055.1"/>
    </source>
</evidence>
<keyword evidence="5" id="KW-1185">Reference proteome</keyword>
<dbReference type="Pfam" id="PF00071">
    <property type="entry name" value="Ras"/>
    <property type="match status" value="1"/>
</dbReference>
<gene>
    <name evidence="4" type="ORF">SPHA_763</name>
</gene>
<dbReference type="PRINTS" id="PR00449">
    <property type="entry name" value="RASTRNSFRMNG"/>
</dbReference>